<accession>A0A1M3TEY2</accession>
<evidence type="ECO:0000313" key="4">
    <source>
        <dbReference type="Proteomes" id="UP000184063"/>
    </source>
</evidence>
<evidence type="ECO:0000313" key="3">
    <source>
        <dbReference type="EMBL" id="OJZ85285.1"/>
    </source>
</evidence>
<dbReference type="PANTHER" id="PTHR48070">
    <property type="entry name" value="ESTERASE OVCA2"/>
    <property type="match status" value="1"/>
</dbReference>
<dbReference type="GO" id="GO:0005737">
    <property type="term" value="C:cytoplasm"/>
    <property type="evidence" value="ECO:0007669"/>
    <property type="project" value="TreeGrafter"/>
</dbReference>
<dbReference type="OrthoDB" id="2094269at2759"/>
<dbReference type="Proteomes" id="UP000184063">
    <property type="component" value="Unassembled WGS sequence"/>
</dbReference>
<dbReference type="GO" id="GO:0016787">
    <property type="term" value="F:hydrolase activity"/>
    <property type="evidence" value="ECO:0007669"/>
    <property type="project" value="UniProtKB-KW"/>
</dbReference>
<reference evidence="4" key="1">
    <citation type="journal article" date="2017" name="Genome Biol.">
        <title>Comparative genomics reveals high biological diversity and specific adaptations in the industrially and medically important fungal genus Aspergillus.</title>
        <authorList>
            <person name="de Vries R.P."/>
            <person name="Riley R."/>
            <person name="Wiebenga A."/>
            <person name="Aguilar-Osorio G."/>
            <person name="Amillis S."/>
            <person name="Uchima C.A."/>
            <person name="Anderluh G."/>
            <person name="Asadollahi M."/>
            <person name="Askin M."/>
            <person name="Barry K."/>
            <person name="Battaglia E."/>
            <person name="Bayram O."/>
            <person name="Benocci T."/>
            <person name="Braus-Stromeyer S.A."/>
            <person name="Caldana C."/>
            <person name="Canovas D."/>
            <person name="Cerqueira G.C."/>
            <person name="Chen F."/>
            <person name="Chen W."/>
            <person name="Choi C."/>
            <person name="Clum A."/>
            <person name="Dos Santos R.A."/>
            <person name="Damasio A.R."/>
            <person name="Diallinas G."/>
            <person name="Emri T."/>
            <person name="Fekete E."/>
            <person name="Flipphi M."/>
            <person name="Freyberg S."/>
            <person name="Gallo A."/>
            <person name="Gournas C."/>
            <person name="Habgood R."/>
            <person name="Hainaut M."/>
            <person name="Harispe M.L."/>
            <person name="Henrissat B."/>
            <person name="Hilden K.S."/>
            <person name="Hope R."/>
            <person name="Hossain A."/>
            <person name="Karabika E."/>
            <person name="Karaffa L."/>
            <person name="Karanyi Z."/>
            <person name="Krasevec N."/>
            <person name="Kuo A."/>
            <person name="Kusch H."/>
            <person name="LaButti K."/>
            <person name="Lagendijk E.L."/>
            <person name="Lapidus A."/>
            <person name="Levasseur A."/>
            <person name="Lindquist E."/>
            <person name="Lipzen A."/>
            <person name="Logrieco A.F."/>
            <person name="MacCabe A."/>
            <person name="Maekelae M.R."/>
            <person name="Malavazi I."/>
            <person name="Melin P."/>
            <person name="Meyer V."/>
            <person name="Mielnichuk N."/>
            <person name="Miskei M."/>
            <person name="Molnar A.P."/>
            <person name="Mule G."/>
            <person name="Ngan C.Y."/>
            <person name="Orejas M."/>
            <person name="Orosz E."/>
            <person name="Ouedraogo J.P."/>
            <person name="Overkamp K.M."/>
            <person name="Park H.-S."/>
            <person name="Perrone G."/>
            <person name="Piumi F."/>
            <person name="Punt P.J."/>
            <person name="Ram A.F."/>
            <person name="Ramon A."/>
            <person name="Rauscher S."/>
            <person name="Record E."/>
            <person name="Riano-Pachon D.M."/>
            <person name="Robert V."/>
            <person name="Roehrig J."/>
            <person name="Ruller R."/>
            <person name="Salamov A."/>
            <person name="Salih N.S."/>
            <person name="Samson R.A."/>
            <person name="Sandor E."/>
            <person name="Sanguinetti M."/>
            <person name="Schuetze T."/>
            <person name="Sepcic K."/>
            <person name="Shelest E."/>
            <person name="Sherlock G."/>
            <person name="Sophianopoulou V."/>
            <person name="Squina F.M."/>
            <person name="Sun H."/>
            <person name="Susca A."/>
            <person name="Todd R.B."/>
            <person name="Tsang A."/>
            <person name="Unkles S.E."/>
            <person name="van de Wiele N."/>
            <person name="van Rossen-Uffink D."/>
            <person name="Oliveira J.V."/>
            <person name="Vesth T.C."/>
            <person name="Visser J."/>
            <person name="Yu J.-H."/>
            <person name="Zhou M."/>
            <person name="Andersen M.R."/>
            <person name="Archer D.B."/>
            <person name="Baker S.E."/>
            <person name="Benoit I."/>
            <person name="Brakhage A.A."/>
            <person name="Braus G.H."/>
            <person name="Fischer R."/>
            <person name="Frisvad J.C."/>
            <person name="Goldman G.H."/>
            <person name="Houbraken J."/>
            <person name="Oakley B."/>
            <person name="Pocsi I."/>
            <person name="Scazzocchio C."/>
            <person name="Seiboth B."/>
            <person name="vanKuyk P.A."/>
            <person name="Wortman J."/>
            <person name="Dyer P.S."/>
            <person name="Grigoriev I.V."/>
        </authorList>
    </citation>
    <scope>NUCLEOTIDE SEQUENCE [LARGE SCALE GENOMIC DNA]</scope>
    <source>
        <strain evidence="4">CBS 106.47</strain>
    </source>
</reference>
<dbReference type="InterPro" id="IPR005645">
    <property type="entry name" value="FSH-like_dom"/>
</dbReference>
<evidence type="ECO:0000256" key="1">
    <source>
        <dbReference type="ARBA" id="ARBA00022801"/>
    </source>
</evidence>
<sequence>MRFLCLHGAGTNAEIFEIQSGGISYDLAKYGHTFKYYNGCMEAEVEPRTSPPSPALHTTDKIRKLKGLFNGPFYNHYPRDRAPGEYLAPAMKHVYDIIEREGPFDAVMGFSQGAALACAMIVHHAKTHQEPLFKVAVFICGAAPFDSTGNEVIPDTSAEGEYPVKIPTANIVGKQDELYPSSMHLSRLCEPRKMSFHDHGSKHMVPFDVENTNAMVAAIEAAVQKALRGE</sequence>
<dbReference type="EMBL" id="KV878243">
    <property type="protein sequence ID" value="OJZ85285.1"/>
    <property type="molecule type" value="Genomic_DNA"/>
</dbReference>
<dbReference type="AlphaFoldDB" id="A0A1M3TEY2"/>
<dbReference type="GO" id="GO:0019748">
    <property type="term" value="P:secondary metabolic process"/>
    <property type="evidence" value="ECO:0007669"/>
    <property type="project" value="TreeGrafter"/>
</dbReference>
<dbReference type="Gene3D" id="3.40.50.1820">
    <property type="entry name" value="alpha/beta hydrolase"/>
    <property type="match status" value="1"/>
</dbReference>
<proteinExistence type="predicted"/>
<gene>
    <name evidence="3" type="ORF">ASPFODRAFT_82355</name>
</gene>
<dbReference type="SUPFAM" id="SSF53474">
    <property type="entry name" value="alpha/beta-Hydrolases"/>
    <property type="match status" value="1"/>
</dbReference>
<protein>
    <recommendedName>
        <fullName evidence="2">Serine hydrolase domain-containing protein</fullName>
    </recommendedName>
</protein>
<organism evidence="3 4">
    <name type="scientific">Aspergillus luchuensis (strain CBS 106.47)</name>
    <dbReference type="NCBI Taxonomy" id="1137211"/>
    <lineage>
        <taxon>Eukaryota</taxon>
        <taxon>Fungi</taxon>
        <taxon>Dikarya</taxon>
        <taxon>Ascomycota</taxon>
        <taxon>Pezizomycotina</taxon>
        <taxon>Eurotiomycetes</taxon>
        <taxon>Eurotiomycetidae</taxon>
        <taxon>Eurotiales</taxon>
        <taxon>Aspergillaceae</taxon>
        <taxon>Aspergillus</taxon>
        <taxon>Aspergillus subgen. Circumdati</taxon>
    </lineage>
</organism>
<dbReference type="GO" id="GO:0005634">
    <property type="term" value="C:nucleus"/>
    <property type="evidence" value="ECO:0007669"/>
    <property type="project" value="TreeGrafter"/>
</dbReference>
<dbReference type="PANTHER" id="PTHR48070:SF7">
    <property type="entry name" value="SERINE HYDROLASE FSH DOMAIN-CONTAINING PROTEIN-RELATED"/>
    <property type="match status" value="1"/>
</dbReference>
<dbReference type="InterPro" id="IPR029058">
    <property type="entry name" value="AB_hydrolase_fold"/>
</dbReference>
<dbReference type="VEuPathDB" id="FungiDB:ASPFODRAFT_82355"/>
<evidence type="ECO:0000259" key="2">
    <source>
        <dbReference type="Pfam" id="PF03959"/>
    </source>
</evidence>
<dbReference type="InterPro" id="IPR050593">
    <property type="entry name" value="LovG"/>
</dbReference>
<dbReference type="Pfam" id="PF03959">
    <property type="entry name" value="FSH1"/>
    <property type="match status" value="1"/>
</dbReference>
<keyword evidence="1" id="KW-0378">Hydrolase</keyword>
<name>A0A1M3TEY2_ASPLC</name>
<feature type="domain" description="Serine hydrolase" evidence="2">
    <location>
        <begin position="2"/>
        <end position="213"/>
    </location>
</feature>